<proteinExistence type="predicted"/>
<feature type="transmembrane region" description="Helical" evidence="7">
    <location>
        <begin position="107"/>
        <end position="126"/>
    </location>
</feature>
<keyword evidence="4 7" id="KW-0812">Transmembrane</keyword>
<dbReference type="InterPro" id="IPR025993">
    <property type="entry name" value="Ceramide_glucosylTrfase"/>
</dbReference>
<evidence type="ECO:0000256" key="2">
    <source>
        <dbReference type="ARBA" id="ARBA00022676"/>
    </source>
</evidence>
<gene>
    <name evidence="8" type="ORF">AB6A40_010266</name>
</gene>
<sequence length="195" mass="22926">MSSLMRKCALEEAGGMQNFGDFLAEDYFFGVAFVRNRWRSVISGLPALQNSANPDPNKFHDRICRWIKLRLAMLPHTIILEPIQECFVSGIIGACCILILFQPYKIYTLYYYLFHIIYWISCDWTLNHLVQNGPLPYSFAQFLFIWLYREGSAFPTWCWALLNPNIFWRSGTFRLRWGGRIKQIEKSASSRKFLN</sequence>
<evidence type="ECO:0000256" key="1">
    <source>
        <dbReference type="ARBA" id="ARBA00004141"/>
    </source>
</evidence>
<dbReference type="EMBL" id="JBGFUD010012789">
    <property type="protein sequence ID" value="MFH4983557.1"/>
    <property type="molecule type" value="Genomic_DNA"/>
</dbReference>
<dbReference type="GO" id="GO:0016758">
    <property type="term" value="F:hexosyltransferase activity"/>
    <property type="evidence" value="ECO:0007669"/>
    <property type="project" value="UniProtKB-ARBA"/>
</dbReference>
<evidence type="ECO:0000256" key="4">
    <source>
        <dbReference type="ARBA" id="ARBA00022692"/>
    </source>
</evidence>
<dbReference type="GO" id="GO:0016020">
    <property type="term" value="C:membrane"/>
    <property type="evidence" value="ECO:0007669"/>
    <property type="project" value="UniProtKB-SubCell"/>
</dbReference>
<evidence type="ECO:0000313" key="9">
    <source>
        <dbReference type="Proteomes" id="UP001608902"/>
    </source>
</evidence>
<comment type="subcellular location">
    <subcellularLocation>
        <location evidence="1">Membrane</location>
        <topology evidence="1">Multi-pass membrane protein</topology>
    </subcellularLocation>
</comment>
<dbReference type="Pfam" id="PF13506">
    <property type="entry name" value="Glyco_transf_21"/>
    <property type="match status" value="1"/>
</dbReference>
<dbReference type="GO" id="GO:0008194">
    <property type="term" value="F:UDP-glycosyltransferase activity"/>
    <property type="evidence" value="ECO:0007669"/>
    <property type="project" value="UniProtKB-ARBA"/>
</dbReference>
<protein>
    <recommendedName>
        <fullName evidence="10">Ceramide glucosyltransferase</fullName>
    </recommendedName>
</protein>
<evidence type="ECO:0000313" key="8">
    <source>
        <dbReference type="EMBL" id="MFH4983557.1"/>
    </source>
</evidence>
<evidence type="ECO:0000256" key="3">
    <source>
        <dbReference type="ARBA" id="ARBA00022679"/>
    </source>
</evidence>
<comment type="caution">
    <text evidence="8">The sequence shown here is derived from an EMBL/GenBank/DDBJ whole genome shotgun (WGS) entry which is preliminary data.</text>
</comment>
<feature type="transmembrane region" description="Helical" evidence="7">
    <location>
        <begin position="78"/>
        <end position="101"/>
    </location>
</feature>
<keyword evidence="9" id="KW-1185">Reference proteome</keyword>
<dbReference type="Proteomes" id="UP001608902">
    <property type="component" value="Unassembled WGS sequence"/>
</dbReference>
<keyword evidence="6 7" id="KW-0472">Membrane</keyword>
<keyword evidence="3" id="KW-0808">Transferase</keyword>
<name>A0ABD6F2E1_9BILA</name>
<evidence type="ECO:0000256" key="7">
    <source>
        <dbReference type="SAM" id="Phobius"/>
    </source>
</evidence>
<keyword evidence="2" id="KW-0328">Glycosyltransferase</keyword>
<evidence type="ECO:0000256" key="5">
    <source>
        <dbReference type="ARBA" id="ARBA00022989"/>
    </source>
</evidence>
<evidence type="ECO:0008006" key="10">
    <source>
        <dbReference type="Google" id="ProtNLM"/>
    </source>
</evidence>
<dbReference type="PANTHER" id="PTHR12726:SF0">
    <property type="entry name" value="CERAMIDE GLUCOSYLTRANSFERASE"/>
    <property type="match status" value="1"/>
</dbReference>
<dbReference type="AlphaFoldDB" id="A0ABD6F2E1"/>
<keyword evidence="5 7" id="KW-1133">Transmembrane helix</keyword>
<reference evidence="8 9" key="1">
    <citation type="submission" date="2024-08" db="EMBL/GenBank/DDBJ databases">
        <title>Gnathostoma spinigerum genome.</title>
        <authorList>
            <person name="Gonzalez-Bertolin B."/>
            <person name="Monzon S."/>
            <person name="Zaballos A."/>
            <person name="Jimenez P."/>
            <person name="Dekumyoy P."/>
            <person name="Varona S."/>
            <person name="Cuesta I."/>
            <person name="Sumanam S."/>
            <person name="Adisakwattana P."/>
            <person name="Gasser R.B."/>
            <person name="Hernandez-Gonzalez A."/>
            <person name="Young N.D."/>
            <person name="Perteguer M.J."/>
        </authorList>
    </citation>
    <scope>NUCLEOTIDE SEQUENCE [LARGE SCALE GENOMIC DNA]</scope>
    <source>
        <strain evidence="8">AL3</strain>
        <tissue evidence="8">Liver</tissue>
    </source>
</reference>
<organism evidence="8 9">
    <name type="scientific">Gnathostoma spinigerum</name>
    <dbReference type="NCBI Taxonomy" id="75299"/>
    <lineage>
        <taxon>Eukaryota</taxon>
        <taxon>Metazoa</taxon>
        <taxon>Ecdysozoa</taxon>
        <taxon>Nematoda</taxon>
        <taxon>Chromadorea</taxon>
        <taxon>Rhabditida</taxon>
        <taxon>Spirurina</taxon>
        <taxon>Gnathostomatomorpha</taxon>
        <taxon>Gnathostomatoidea</taxon>
        <taxon>Gnathostomatidae</taxon>
        <taxon>Gnathostoma</taxon>
    </lineage>
</organism>
<evidence type="ECO:0000256" key="6">
    <source>
        <dbReference type="ARBA" id="ARBA00023136"/>
    </source>
</evidence>
<dbReference type="PANTHER" id="PTHR12726">
    <property type="entry name" value="CERAMIDE GLUCOSYLTRANSFERASE"/>
    <property type="match status" value="1"/>
</dbReference>
<accession>A0ABD6F2E1</accession>